<dbReference type="Pfam" id="PF00689">
    <property type="entry name" value="Cation_ATPase_C"/>
    <property type="match status" value="1"/>
</dbReference>
<dbReference type="NCBIfam" id="TIGR01116">
    <property type="entry name" value="ATPase-IIA1_Ca"/>
    <property type="match status" value="1"/>
</dbReference>
<evidence type="ECO:0000256" key="16">
    <source>
        <dbReference type="ARBA" id="ARBA00023065"/>
    </source>
</evidence>
<comment type="catalytic activity">
    <reaction evidence="18">
        <text>Ca(2+)(in) + ATP + H2O = Ca(2+)(out) + ADP + phosphate + H(+)</text>
        <dbReference type="Rhea" id="RHEA:18105"/>
        <dbReference type="ChEBI" id="CHEBI:15377"/>
        <dbReference type="ChEBI" id="CHEBI:15378"/>
        <dbReference type="ChEBI" id="CHEBI:29108"/>
        <dbReference type="ChEBI" id="CHEBI:30616"/>
        <dbReference type="ChEBI" id="CHEBI:43474"/>
        <dbReference type="ChEBI" id="CHEBI:456216"/>
        <dbReference type="EC" id="7.2.2.10"/>
    </reaction>
</comment>
<evidence type="ECO:0000256" key="1">
    <source>
        <dbReference type="ARBA" id="ARBA00004651"/>
    </source>
</evidence>
<dbReference type="Gene3D" id="2.70.150.10">
    <property type="entry name" value="Calcium-transporting ATPase, cytoplasmic transduction domain A"/>
    <property type="match status" value="1"/>
</dbReference>
<evidence type="ECO:0000256" key="19">
    <source>
        <dbReference type="SAM" id="MobiDB-lite"/>
    </source>
</evidence>
<reference evidence="22 23" key="2">
    <citation type="journal article" date="2016" name="Genome Announc.">
        <title>Genome Sequence of a Gram-Positive Diazotroph, Paenibacillus durus Type Strain ATCC 35681.</title>
        <authorList>
            <person name="Halim M.A."/>
            <person name="Rahman A.Y."/>
            <person name="Sim K.S."/>
            <person name="Yam H.C."/>
            <person name="Rahim A.A."/>
            <person name="Ghazali A.H."/>
            <person name="Najimudin N."/>
        </authorList>
    </citation>
    <scope>NUCLEOTIDE SEQUENCE [LARGE SCALE GENOMIC DNA]</scope>
    <source>
        <strain evidence="22 23">ATCC 35681</strain>
    </source>
</reference>
<dbReference type="Pfam" id="PF13246">
    <property type="entry name" value="Cation_ATPase"/>
    <property type="match status" value="1"/>
</dbReference>
<gene>
    <name evidence="22" type="ORF">VK70_07990</name>
</gene>
<evidence type="ECO:0000256" key="14">
    <source>
        <dbReference type="ARBA" id="ARBA00022967"/>
    </source>
</evidence>
<dbReference type="InterPro" id="IPR006068">
    <property type="entry name" value="ATPase_P-typ_cation-transptr_C"/>
</dbReference>
<dbReference type="InterPro" id="IPR008250">
    <property type="entry name" value="ATPase_P-typ_transduc_dom_A_sf"/>
</dbReference>
<dbReference type="Gene3D" id="3.40.50.1000">
    <property type="entry name" value="HAD superfamily/HAD-like"/>
    <property type="match status" value="1"/>
</dbReference>
<dbReference type="OrthoDB" id="9813266at2"/>
<protein>
    <recommendedName>
        <fullName evidence="3">P-type Ca(2+) transporter</fullName>
        <ecNumber evidence="3">7.2.2.10</ecNumber>
    </recommendedName>
</protein>
<dbReference type="PANTHER" id="PTHR43294:SF21">
    <property type="entry name" value="CATION TRANSPORTING ATPASE"/>
    <property type="match status" value="1"/>
</dbReference>
<evidence type="ECO:0000256" key="13">
    <source>
        <dbReference type="ARBA" id="ARBA00022842"/>
    </source>
</evidence>
<dbReference type="NCBIfam" id="TIGR01494">
    <property type="entry name" value="ATPase_P-type"/>
    <property type="match status" value="3"/>
</dbReference>
<dbReference type="Gene3D" id="3.40.1110.10">
    <property type="entry name" value="Calcium-transporting ATPase, cytoplasmic domain N"/>
    <property type="match status" value="1"/>
</dbReference>
<feature type="region of interest" description="Disordered" evidence="19">
    <location>
        <begin position="400"/>
        <end position="422"/>
    </location>
</feature>
<keyword evidence="16" id="KW-0406">Ion transport</keyword>
<dbReference type="InterPro" id="IPR018303">
    <property type="entry name" value="ATPase_P-typ_P_site"/>
</dbReference>
<dbReference type="PRINTS" id="PR00120">
    <property type="entry name" value="HATPASE"/>
</dbReference>
<dbReference type="Pfam" id="PF00122">
    <property type="entry name" value="E1-E2_ATPase"/>
    <property type="match status" value="1"/>
</dbReference>
<dbReference type="Gene3D" id="1.20.1110.10">
    <property type="entry name" value="Calcium-transporting ATPase, transmembrane domain"/>
    <property type="match status" value="1"/>
</dbReference>
<dbReference type="SFLD" id="SFLDF00027">
    <property type="entry name" value="p-type_atpase"/>
    <property type="match status" value="1"/>
</dbReference>
<keyword evidence="10" id="KW-0547">Nucleotide-binding</keyword>
<dbReference type="FunFam" id="1.20.1110.10:FF:000065">
    <property type="entry name" value="Sarcoplasmic/endoplasmic reticulum calcium ATPase 1"/>
    <property type="match status" value="1"/>
</dbReference>
<dbReference type="GO" id="GO:0005388">
    <property type="term" value="F:P-type calcium transporter activity"/>
    <property type="evidence" value="ECO:0007669"/>
    <property type="project" value="UniProtKB-EC"/>
</dbReference>
<dbReference type="InterPro" id="IPR044492">
    <property type="entry name" value="P_typ_ATPase_HD_dom"/>
</dbReference>
<dbReference type="SFLD" id="SFLDG00002">
    <property type="entry name" value="C1.7:_P-type_atpase_like"/>
    <property type="match status" value="1"/>
</dbReference>
<accession>A0A0F7CHJ9</accession>
<keyword evidence="7" id="KW-0109">Calcium transport</keyword>
<dbReference type="SUPFAM" id="SSF56784">
    <property type="entry name" value="HAD-like"/>
    <property type="match status" value="1"/>
</dbReference>
<evidence type="ECO:0000256" key="15">
    <source>
        <dbReference type="ARBA" id="ARBA00022989"/>
    </source>
</evidence>
<name>A0A0F7CHJ9_PAEDU</name>
<evidence type="ECO:0000256" key="20">
    <source>
        <dbReference type="SAM" id="Phobius"/>
    </source>
</evidence>
<keyword evidence="13" id="KW-0460">Magnesium</keyword>
<evidence type="ECO:0000256" key="7">
    <source>
        <dbReference type="ARBA" id="ARBA00022568"/>
    </source>
</evidence>
<keyword evidence="17 20" id="KW-0472">Membrane</keyword>
<dbReference type="InterPro" id="IPR023214">
    <property type="entry name" value="HAD_sf"/>
</dbReference>
<organism evidence="22 23">
    <name type="scientific">Paenibacillus durus ATCC 35681</name>
    <dbReference type="NCBI Taxonomy" id="1333534"/>
    <lineage>
        <taxon>Bacteria</taxon>
        <taxon>Bacillati</taxon>
        <taxon>Bacillota</taxon>
        <taxon>Bacilli</taxon>
        <taxon>Bacillales</taxon>
        <taxon>Paenibacillaceae</taxon>
        <taxon>Paenibacillus</taxon>
    </lineage>
</organism>
<dbReference type="InterPro" id="IPR059000">
    <property type="entry name" value="ATPase_P-type_domA"/>
</dbReference>
<dbReference type="EMBL" id="CP011114">
    <property type="protein sequence ID" value="AKG34521.1"/>
    <property type="molecule type" value="Genomic_DNA"/>
</dbReference>
<dbReference type="CDD" id="cd02089">
    <property type="entry name" value="P-type_ATPase_Ca_prok"/>
    <property type="match status" value="1"/>
</dbReference>
<evidence type="ECO:0000313" key="23">
    <source>
        <dbReference type="Proteomes" id="UP000034189"/>
    </source>
</evidence>
<dbReference type="InterPro" id="IPR036412">
    <property type="entry name" value="HAD-like_sf"/>
</dbReference>
<dbReference type="SFLD" id="SFLDS00003">
    <property type="entry name" value="Haloacid_Dehalogenase"/>
    <property type="match status" value="1"/>
</dbReference>
<dbReference type="Proteomes" id="UP000034189">
    <property type="component" value="Chromosome"/>
</dbReference>
<dbReference type="PANTHER" id="PTHR43294">
    <property type="entry name" value="SODIUM/POTASSIUM-TRANSPORTING ATPASE SUBUNIT ALPHA"/>
    <property type="match status" value="1"/>
</dbReference>
<dbReference type="EC" id="7.2.2.10" evidence="3"/>
<dbReference type="PRINTS" id="PR00119">
    <property type="entry name" value="CATATPASE"/>
</dbReference>
<evidence type="ECO:0000256" key="4">
    <source>
        <dbReference type="ARBA" id="ARBA00022448"/>
    </source>
</evidence>
<dbReference type="InterPro" id="IPR004014">
    <property type="entry name" value="ATPase_P-typ_cation-transptr_N"/>
</dbReference>
<reference evidence="22 23" key="1">
    <citation type="submission" date="2015-03" db="EMBL/GenBank/DDBJ databases">
        <authorList>
            <person name="Abdul Halim M."/>
        </authorList>
    </citation>
    <scope>NUCLEOTIDE SEQUENCE [LARGE SCALE GENOMIC DNA]</scope>
    <source>
        <strain evidence="22 23">ATCC 35681</strain>
    </source>
</reference>
<feature type="transmembrane region" description="Helical" evidence="20">
    <location>
        <begin position="797"/>
        <end position="814"/>
    </location>
</feature>
<evidence type="ECO:0000256" key="3">
    <source>
        <dbReference type="ARBA" id="ARBA00012790"/>
    </source>
</evidence>
<feature type="transmembrane region" description="Helical" evidence="20">
    <location>
        <begin position="720"/>
        <end position="741"/>
    </location>
</feature>
<keyword evidence="15 20" id="KW-1133">Transmembrane helix</keyword>
<proteinExistence type="inferred from homology"/>
<dbReference type="RefSeq" id="WP_046723100.1">
    <property type="nucleotide sequence ID" value="NZ_CP011114.1"/>
</dbReference>
<evidence type="ECO:0000256" key="9">
    <source>
        <dbReference type="ARBA" id="ARBA00022723"/>
    </source>
</evidence>
<evidence type="ECO:0000256" key="2">
    <source>
        <dbReference type="ARBA" id="ARBA00005675"/>
    </source>
</evidence>
<evidence type="ECO:0000256" key="17">
    <source>
        <dbReference type="ARBA" id="ARBA00023136"/>
    </source>
</evidence>
<dbReference type="SUPFAM" id="SSF81653">
    <property type="entry name" value="Calcium ATPase, transduction domain A"/>
    <property type="match status" value="1"/>
</dbReference>
<dbReference type="GO" id="GO:0140352">
    <property type="term" value="P:export from cell"/>
    <property type="evidence" value="ECO:0007669"/>
    <property type="project" value="UniProtKB-ARBA"/>
</dbReference>
<feature type="transmembrane region" description="Helical" evidence="20">
    <location>
        <begin position="896"/>
        <end position="919"/>
    </location>
</feature>
<dbReference type="SMART" id="SM00831">
    <property type="entry name" value="Cation_ATPase_N"/>
    <property type="match status" value="1"/>
</dbReference>
<keyword evidence="14" id="KW-1278">Translocase</keyword>
<dbReference type="InterPro" id="IPR023298">
    <property type="entry name" value="ATPase_P-typ_TM_dom_sf"/>
</dbReference>
<feature type="transmembrane region" description="Helical" evidence="20">
    <location>
        <begin position="864"/>
        <end position="884"/>
    </location>
</feature>
<comment type="subcellular location">
    <subcellularLocation>
        <location evidence="1">Cell membrane</location>
        <topology evidence="1">Multi-pass membrane protein</topology>
    </subcellularLocation>
</comment>
<feature type="transmembrane region" description="Helical" evidence="20">
    <location>
        <begin position="826"/>
        <end position="843"/>
    </location>
</feature>
<evidence type="ECO:0000256" key="18">
    <source>
        <dbReference type="ARBA" id="ARBA00048694"/>
    </source>
</evidence>
<keyword evidence="5" id="KW-1003">Cell membrane</keyword>
<dbReference type="Pfam" id="PF00690">
    <property type="entry name" value="Cation_ATPase_N"/>
    <property type="match status" value="1"/>
</dbReference>
<dbReference type="GO" id="GO:0005524">
    <property type="term" value="F:ATP binding"/>
    <property type="evidence" value="ECO:0007669"/>
    <property type="project" value="UniProtKB-KW"/>
</dbReference>
<feature type="domain" description="Cation-transporting P-type ATPase N-terminal" evidence="21">
    <location>
        <begin position="5"/>
        <end position="79"/>
    </location>
</feature>
<dbReference type="GO" id="GO:0046872">
    <property type="term" value="F:metal ion binding"/>
    <property type="evidence" value="ECO:0007669"/>
    <property type="project" value="UniProtKB-KW"/>
</dbReference>
<dbReference type="PATRIC" id="fig|1333534.5.peg.1747"/>
<evidence type="ECO:0000256" key="10">
    <source>
        <dbReference type="ARBA" id="ARBA00022741"/>
    </source>
</evidence>
<feature type="transmembrane region" description="Helical" evidence="20">
    <location>
        <begin position="273"/>
        <end position="299"/>
    </location>
</feature>
<keyword evidence="11" id="KW-0106">Calcium</keyword>
<keyword evidence="4" id="KW-0813">Transport</keyword>
<keyword evidence="9" id="KW-0479">Metal-binding</keyword>
<dbReference type="PROSITE" id="PS00154">
    <property type="entry name" value="ATPASE_E1_E2"/>
    <property type="match status" value="1"/>
</dbReference>
<dbReference type="FunFam" id="2.70.150.10:FF:000016">
    <property type="entry name" value="Calcium-transporting P-type ATPase putative"/>
    <property type="match status" value="1"/>
</dbReference>
<keyword evidence="6" id="KW-0597">Phosphoprotein</keyword>
<dbReference type="AlphaFoldDB" id="A0A0F7CHJ9"/>
<evidence type="ECO:0000256" key="11">
    <source>
        <dbReference type="ARBA" id="ARBA00022837"/>
    </source>
</evidence>
<feature type="transmembrane region" description="Helical" evidence="20">
    <location>
        <begin position="83"/>
        <end position="99"/>
    </location>
</feature>
<feature type="region of interest" description="Disordered" evidence="19">
    <location>
        <begin position="928"/>
        <end position="947"/>
    </location>
</feature>
<dbReference type="SUPFAM" id="SSF81665">
    <property type="entry name" value="Calcium ATPase, transmembrane domain M"/>
    <property type="match status" value="1"/>
</dbReference>
<dbReference type="InterPro" id="IPR050510">
    <property type="entry name" value="Cation_transp_ATPase_P-type"/>
</dbReference>
<keyword evidence="8 20" id="KW-0812">Transmembrane</keyword>
<feature type="transmembrane region" description="Helical" evidence="20">
    <location>
        <begin position="747"/>
        <end position="769"/>
    </location>
</feature>
<keyword evidence="12" id="KW-0067">ATP-binding</keyword>
<dbReference type="InterPro" id="IPR001757">
    <property type="entry name" value="P_typ_ATPase"/>
</dbReference>
<dbReference type="InterPro" id="IPR023299">
    <property type="entry name" value="ATPase_P-typ_cyto_dom_N"/>
</dbReference>
<feature type="transmembrane region" description="Helical" evidence="20">
    <location>
        <begin position="247"/>
        <end position="267"/>
    </location>
</feature>
<dbReference type="GO" id="GO:0005886">
    <property type="term" value="C:plasma membrane"/>
    <property type="evidence" value="ECO:0007669"/>
    <property type="project" value="UniProtKB-SubCell"/>
</dbReference>
<dbReference type="SUPFAM" id="SSF81660">
    <property type="entry name" value="Metal cation-transporting ATPase, ATP-binding domain N"/>
    <property type="match status" value="1"/>
</dbReference>
<dbReference type="HOGENOM" id="CLU_002360_3_3_9"/>
<dbReference type="InterPro" id="IPR005782">
    <property type="entry name" value="P-type_ATPase_IIA"/>
</dbReference>
<evidence type="ECO:0000256" key="8">
    <source>
        <dbReference type="ARBA" id="ARBA00022692"/>
    </source>
</evidence>
<dbReference type="FunFam" id="3.40.50.1000:FF:000028">
    <property type="entry name" value="Calcium-transporting P-type ATPase, putative"/>
    <property type="match status" value="1"/>
</dbReference>
<evidence type="ECO:0000256" key="12">
    <source>
        <dbReference type="ARBA" id="ARBA00022840"/>
    </source>
</evidence>
<comment type="similarity">
    <text evidence="2">Belongs to the cation transport ATPase (P-type) (TC 3.A.3) family. Type IIA subfamily.</text>
</comment>
<evidence type="ECO:0000313" key="22">
    <source>
        <dbReference type="EMBL" id="AKG34521.1"/>
    </source>
</evidence>
<evidence type="ECO:0000256" key="6">
    <source>
        <dbReference type="ARBA" id="ARBA00022553"/>
    </source>
</evidence>
<evidence type="ECO:0000256" key="5">
    <source>
        <dbReference type="ARBA" id="ARBA00022475"/>
    </source>
</evidence>
<dbReference type="FunFam" id="3.40.50.1000:FF:000001">
    <property type="entry name" value="Phospholipid-transporting ATPase IC"/>
    <property type="match status" value="1"/>
</dbReference>
<evidence type="ECO:0000259" key="21">
    <source>
        <dbReference type="SMART" id="SM00831"/>
    </source>
</evidence>
<dbReference type="GO" id="GO:0016887">
    <property type="term" value="F:ATP hydrolysis activity"/>
    <property type="evidence" value="ECO:0007669"/>
    <property type="project" value="InterPro"/>
</dbReference>
<sequence>MEQKSWHRLSSEELQKIFAVSPQRGLGDEEAEERLKEKGLNELSEGEKISPLTLLLNQFKDFMVLVLMGATLVSGLLGEYLDAVTIVAIIVLNGVLGFVQEFRAERSLRALKQLSAPSAKALRGGTVQHIPAKLLVPGDIVLLESGDRVPADVRWFACSALYCEESALTGESLPVSKHSEPIHAEEVPLGDQKNIGFMGTMVTRGTGRAIVVRTGMDTEMGKIAGLIQSTDTQETPLQRRLEQLGKILIYVSLALTIVVVIAGILHGQPAVSMFLAGVSLAVAAIPEGLPAIVTIALALGVQRMIKRKAIVRKLPSVETLGCASVICSDKTGTLTQNKMTVTRVWSGGRSFDVTGEGYAPIGAILDKGKPADLKHDQSLRRLLQIGALCNNAEIYETASAETRSKRKDKAKGKGGEGETKPSTAQVWELKGDPTEGALVALSAKMGLTASALAVTFNRDKEFPFDSERKLMSVTVTHPGGRMVCTKGAPDVLLSRCSYMLWEGQVVPCTPTLRQKALAANEAMASDALRVLGLAYRELRSNEQANSEKDAESQLVFAGLAGMIDPPRREVRDAISVTRRAGIKTVMITGDHGTTAEAIAGQLGILQRGGKVLTGSQLSRLDDDALDKLSDSVSVYARVSPEHKLRIVKSLQRNGHVVAMTGDGVNDAPAIKAADIGIAMGITGTDVSKEASALVLGDDNFSTIVSAIEEGRSIYENIRKFIRYLLASNVGEILTMFFAMMLGLPLPLVPIQILWVNLVTDGLPAMALGVDQPEKDLMEHKPRGASENIFARRLGWKIISRGILIGLCTLVAFWLTLRVAPADPARLVQAQSVAFATLVMAQLFHVFDCRSSRSVFHRNPFQNKYLVLAVLSSVLLMLAVMYIPALQPIFKTVPLGFRDWSLCLVASGIPTFLMGAASVLGGKHSRKRLRAGGAGGGRSLPKSTKISA</sequence>